<evidence type="ECO:0000256" key="5">
    <source>
        <dbReference type="ARBA" id="ARBA00022448"/>
    </source>
</evidence>
<evidence type="ECO:0000313" key="23">
    <source>
        <dbReference type="EMBL" id="AIG53422.1"/>
    </source>
</evidence>
<geneLocation type="mitochondrion" evidence="23"/>
<evidence type="ECO:0000256" key="2">
    <source>
        <dbReference type="ARBA" id="ARBA00004448"/>
    </source>
</evidence>
<dbReference type="GO" id="GO:0008121">
    <property type="term" value="F:quinol-cytochrome-c reductase activity"/>
    <property type="evidence" value="ECO:0007669"/>
    <property type="project" value="InterPro"/>
</dbReference>
<dbReference type="PROSITE" id="PS51002">
    <property type="entry name" value="CYTB_NTER"/>
    <property type="match status" value="1"/>
</dbReference>
<evidence type="ECO:0000256" key="19">
    <source>
        <dbReference type="PIRSR" id="PIRSR038885-2"/>
    </source>
</evidence>
<dbReference type="GO" id="GO:0006122">
    <property type="term" value="P:mitochondrial electron transport, ubiquinol to cytochrome c"/>
    <property type="evidence" value="ECO:0007669"/>
    <property type="project" value="TreeGrafter"/>
</dbReference>
<dbReference type="InterPro" id="IPR016174">
    <property type="entry name" value="Di-haem_cyt_TM"/>
</dbReference>
<dbReference type="SUPFAM" id="SSF81342">
    <property type="entry name" value="Transmembrane di-heme cytochromes"/>
    <property type="match status" value="1"/>
</dbReference>
<dbReference type="InterPro" id="IPR027387">
    <property type="entry name" value="Cytb/b6-like_sf"/>
</dbReference>
<comment type="subcellular location">
    <subcellularLocation>
        <location evidence="2">Mitochondrion inner membrane</location>
        <topology evidence="2">Multi-pass membrane protein</topology>
    </subcellularLocation>
</comment>
<organism evidence="23">
    <name type="scientific">Ctenotus atlas</name>
    <dbReference type="NCBI Taxonomy" id="480721"/>
    <lineage>
        <taxon>Eukaryota</taxon>
        <taxon>Metazoa</taxon>
        <taxon>Chordata</taxon>
        <taxon>Craniata</taxon>
        <taxon>Vertebrata</taxon>
        <taxon>Euteleostomi</taxon>
        <taxon>Lepidosauria</taxon>
        <taxon>Squamata</taxon>
        <taxon>Bifurcata</taxon>
        <taxon>Unidentata</taxon>
        <taxon>Scinciformata</taxon>
        <taxon>Scincidae</taxon>
        <taxon>Sphenomorphinae</taxon>
        <taxon>Ctenotus</taxon>
    </lineage>
</organism>
<proteinExistence type="inferred from homology"/>
<sequence>MTHNLRKTHPILKIVNSSFIDLPSPSNISAWWNFGSLLGLCLIIQVLTGLFLAMHYTADISSAFSSVAHICRDVQYGWLIRNLHANGASMFFICLYLHIGRGLYYGSYMFKETWNIGVVLLLLVMATAFVGYVLPWGQMSFWGATVITNLLSAIPYIGTNLVEWIWGGFSVDNATLTRFFTFHFLLPFAIMGASMLHLLFLHETGSNNPTGLTSNTDKIPFHPYYSYKDLLGVTLFLMVLLSLALFSPNLLGDPENFTPANPLVTPPHIKPEWYFLFAYAILRSIPNKLGGVLALLFSILILIFVPMLHTSKQRGSAFRPLSQALFWTLVSNIIILTWIGGQPVEDPFIIIGQIASTTYFIIFLILMPAVAKMENSLMKW</sequence>
<keyword evidence="8 20" id="KW-0812">Transmembrane</keyword>
<dbReference type="InterPro" id="IPR036150">
    <property type="entry name" value="Cyt_b/b6_C_sf"/>
</dbReference>
<dbReference type="InterPro" id="IPR005798">
    <property type="entry name" value="Cyt_b/b6_C"/>
</dbReference>
<feature type="transmembrane region" description="Helical" evidence="20">
    <location>
        <begin position="31"/>
        <end position="57"/>
    </location>
</feature>
<feature type="transmembrane region" description="Helical" evidence="20">
    <location>
        <begin position="179"/>
        <end position="201"/>
    </location>
</feature>
<dbReference type="CDD" id="cd00284">
    <property type="entry name" value="Cytochrome_b_N"/>
    <property type="match status" value="1"/>
</dbReference>
<comment type="function">
    <text evidence="1 20">Component of the ubiquinol-cytochrome c reductase complex (complex III or cytochrome b-c1 complex) that is part of the mitochondrial respiratory chain. The b-c1 complex mediates electron transfer from ubiquinol to cytochrome c. Contributes to the generation of a proton gradient across the mitochondrial membrane that is then used for ATP synthesis.</text>
</comment>
<dbReference type="CDD" id="cd00290">
    <property type="entry name" value="cytochrome_b_C"/>
    <property type="match status" value="1"/>
</dbReference>
<evidence type="ECO:0000256" key="16">
    <source>
        <dbReference type="ARBA" id="ARBA00023136"/>
    </source>
</evidence>
<feature type="transmembrane region" description="Helical" evidence="20">
    <location>
        <begin position="289"/>
        <end position="309"/>
    </location>
</feature>
<keyword evidence="13 19" id="KW-0408">Iron</keyword>
<feature type="transmembrane region" description="Helical" evidence="20">
    <location>
        <begin position="78"/>
        <end position="99"/>
    </location>
</feature>
<dbReference type="GO" id="GO:0005743">
    <property type="term" value="C:mitochondrial inner membrane"/>
    <property type="evidence" value="ECO:0007669"/>
    <property type="project" value="UniProtKB-SubCell"/>
</dbReference>
<name>A0A075TCC7_9SAUR</name>
<evidence type="ECO:0000259" key="22">
    <source>
        <dbReference type="PROSITE" id="PS51003"/>
    </source>
</evidence>
<gene>
    <name evidence="23" type="primary">cytb</name>
</gene>
<evidence type="ECO:0000256" key="12">
    <source>
        <dbReference type="ARBA" id="ARBA00022989"/>
    </source>
</evidence>
<evidence type="ECO:0000256" key="17">
    <source>
        <dbReference type="ARBA" id="ARBA00061233"/>
    </source>
</evidence>
<keyword evidence="6 19" id="KW-0349">Heme</keyword>
<dbReference type="InterPro" id="IPR005797">
    <property type="entry name" value="Cyt_b/b6_N"/>
</dbReference>
<protein>
    <recommendedName>
        <fullName evidence="4 20">Cytochrome b</fullName>
    </recommendedName>
</protein>
<feature type="binding site" description="axial binding residue" evidence="19">
    <location>
        <position position="197"/>
    </location>
    <ligand>
        <name>heme b</name>
        <dbReference type="ChEBI" id="CHEBI:60344"/>
        <label>b566</label>
    </ligand>
    <ligandPart>
        <name>Fe</name>
        <dbReference type="ChEBI" id="CHEBI:18248"/>
    </ligandPart>
</feature>
<feature type="binding site" description="axial binding residue" evidence="19">
    <location>
        <position position="98"/>
    </location>
    <ligand>
        <name>heme b</name>
        <dbReference type="ChEBI" id="CHEBI:60344"/>
        <label>b566</label>
    </ligand>
    <ligandPart>
        <name>Fe</name>
        <dbReference type="ChEBI" id="CHEBI:18248"/>
    </ligandPart>
</feature>
<feature type="transmembrane region" description="Helical" evidence="20">
    <location>
        <begin position="347"/>
        <end position="371"/>
    </location>
</feature>
<comment type="cofactor">
    <cofactor evidence="20">
        <name>heme b</name>
        <dbReference type="ChEBI" id="CHEBI:60344"/>
    </cofactor>
    <text evidence="20">Binds 2 heme groups non-covalently.</text>
</comment>
<keyword evidence="7 20" id="KW-0679">Respiratory chain</keyword>
<dbReference type="SUPFAM" id="SSF81648">
    <property type="entry name" value="a domain/subunit of cytochrome bc1 complex (Ubiquinol-cytochrome c reductase)"/>
    <property type="match status" value="1"/>
</dbReference>
<dbReference type="Pfam" id="PF00033">
    <property type="entry name" value="Cytochrome_B"/>
    <property type="match status" value="1"/>
</dbReference>
<comment type="subunit">
    <text evidence="3">The cytochrome bc1 complex contains 3 respiratory subunits (MT-CYB, CYC1 and UQCRFS1), 2 core proteins (UQCRC1 and UQCRC2) and probably 6 low-molecular weight proteins.</text>
</comment>
<evidence type="ECO:0000256" key="8">
    <source>
        <dbReference type="ARBA" id="ARBA00022692"/>
    </source>
</evidence>
<dbReference type="PANTHER" id="PTHR19271:SF16">
    <property type="entry name" value="CYTOCHROME B"/>
    <property type="match status" value="1"/>
</dbReference>
<dbReference type="InterPro" id="IPR030689">
    <property type="entry name" value="Cytochrome_b"/>
</dbReference>
<dbReference type="PROSITE" id="PS51003">
    <property type="entry name" value="CYTB_CTER"/>
    <property type="match status" value="1"/>
</dbReference>
<evidence type="ECO:0000256" key="4">
    <source>
        <dbReference type="ARBA" id="ARBA00013531"/>
    </source>
</evidence>
<dbReference type="GO" id="GO:0016491">
    <property type="term" value="F:oxidoreductase activity"/>
    <property type="evidence" value="ECO:0007669"/>
    <property type="project" value="UniProtKB-UniRule"/>
</dbReference>
<evidence type="ECO:0000256" key="6">
    <source>
        <dbReference type="ARBA" id="ARBA00022617"/>
    </source>
</evidence>
<feature type="transmembrane region" description="Helical" evidence="20">
    <location>
        <begin position="321"/>
        <end position="341"/>
    </location>
</feature>
<feature type="transmembrane region" description="Helical" evidence="20">
    <location>
        <begin position="141"/>
        <end position="159"/>
    </location>
</feature>
<dbReference type="GO" id="GO:0046872">
    <property type="term" value="F:metal ion binding"/>
    <property type="evidence" value="ECO:0007669"/>
    <property type="project" value="UniProtKB-UniRule"/>
</dbReference>
<feature type="domain" description="Cytochrome b/b6 C-terminal region profile" evidence="22">
    <location>
        <begin position="211"/>
        <end position="380"/>
    </location>
</feature>
<dbReference type="PANTHER" id="PTHR19271">
    <property type="entry name" value="CYTOCHROME B"/>
    <property type="match status" value="1"/>
</dbReference>
<dbReference type="Pfam" id="PF00032">
    <property type="entry name" value="Cytochrom_B_C"/>
    <property type="match status" value="1"/>
</dbReference>
<evidence type="ECO:0000256" key="18">
    <source>
        <dbReference type="PIRSR" id="PIRSR038885-1"/>
    </source>
</evidence>
<feature type="binding site" description="axial binding residue" evidence="19">
    <location>
        <position position="183"/>
    </location>
    <ligand>
        <name>heme b</name>
        <dbReference type="ChEBI" id="CHEBI:60344"/>
        <label>b562</label>
    </ligand>
    <ligandPart>
        <name>Fe</name>
        <dbReference type="ChEBI" id="CHEBI:18248"/>
    </ligandPart>
</feature>
<evidence type="ECO:0000256" key="7">
    <source>
        <dbReference type="ARBA" id="ARBA00022660"/>
    </source>
</evidence>
<keyword evidence="15 20" id="KW-0496">Mitochondrion</keyword>
<evidence type="ECO:0000256" key="1">
    <source>
        <dbReference type="ARBA" id="ARBA00002566"/>
    </source>
</evidence>
<dbReference type="FunFam" id="1.20.810.10:FF:000002">
    <property type="entry name" value="Cytochrome b"/>
    <property type="match status" value="1"/>
</dbReference>
<evidence type="ECO:0000256" key="3">
    <source>
        <dbReference type="ARBA" id="ARBA00011660"/>
    </source>
</evidence>
<feature type="binding site" evidence="18">
    <location>
        <position position="202"/>
    </location>
    <ligand>
        <name>a ubiquinone</name>
        <dbReference type="ChEBI" id="CHEBI:16389"/>
    </ligand>
</feature>
<evidence type="ECO:0000256" key="13">
    <source>
        <dbReference type="ARBA" id="ARBA00023004"/>
    </source>
</evidence>
<dbReference type="GO" id="GO:0045275">
    <property type="term" value="C:respiratory chain complex III"/>
    <property type="evidence" value="ECO:0007669"/>
    <property type="project" value="InterPro"/>
</dbReference>
<dbReference type="PIRSF" id="PIRSF038885">
    <property type="entry name" value="COB"/>
    <property type="match status" value="1"/>
</dbReference>
<reference evidence="23" key="1">
    <citation type="journal article" date="2014" name="Mol. Phylogenet. Evol.">
        <title>Phylogenetic disassembly of species boundaries in a widespread group of Australian skinks (Scincidae: Ctenotus).</title>
        <authorList>
            <person name="Rabosky D.L."/>
            <person name="Hutchinson M.N."/>
            <person name="Donnellan S.C."/>
            <person name="Talaba A.L."/>
            <person name="Lovette I.J."/>
        </authorList>
    </citation>
    <scope>NUCLEOTIDE SEQUENCE</scope>
    <source>
        <strain evidence="23">ATLAA87817</strain>
    </source>
</reference>
<dbReference type="EMBL" id="KJ505864">
    <property type="protein sequence ID" value="AIG53422.1"/>
    <property type="molecule type" value="Genomic_DNA"/>
</dbReference>
<evidence type="ECO:0000256" key="14">
    <source>
        <dbReference type="ARBA" id="ARBA00023075"/>
    </source>
</evidence>
<comment type="cofactor">
    <cofactor evidence="19">
        <name>heme</name>
        <dbReference type="ChEBI" id="CHEBI:30413"/>
    </cofactor>
    <text evidence="19">Binds 2 heme groups non-covalently.</text>
</comment>
<keyword evidence="5 20" id="KW-0813">Transport</keyword>
<feature type="transmembrane region" description="Helical" evidence="20">
    <location>
        <begin position="114"/>
        <end position="134"/>
    </location>
</feature>
<dbReference type="InterPro" id="IPR048260">
    <property type="entry name" value="Cytochrome_b_C_euk/bac"/>
</dbReference>
<evidence type="ECO:0000256" key="15">
    <source>
        <dbReference type="ARBA" id="ARBA00023128"/>
    </source>
</evidence>
<dbReference type="InterPro" id="IPR048259">
    <property type="entry name" value="Cytochrome_b_N_euk/bac"/>
</dbReference>
<keyword evidence="10" id="KW-0999">Mitochondrion inner membrane</keyword>
<evidence type="ECO:0000256" key="9">
    <source>
        <dbReference type="ARBA" id="ARBA00022723"/>
    </source>
</evidence>
<feature type="domain" description="Cytochrome b/b6 N-terminal region profile" evidence="21">
    <location>
        <begin position="1"/>
        <end position="210"/>
    </location>
</feature>
<dbReference type="Gene3D" id="1.20.810.10">
    <property type="entry name" value="Cytochrome Bc1 Complex, Chain C"/>
    <property type="match status" value="1"/>
</dbReference>
<feature type="binding site" description="axial binding residue" evidence="19">
    <location>
        <position position="84"/>
    </location>
    <ligand>
        <name>heme b</name>
        <dbReference type="ChEBI" id="CHEBI:60344"/>
        <label>b562</label>
    </ligand>
    <ligandPart>
        <name>Fe</name>
        <dbReference type="ChEBI" id="CHEBI:18248"/>
    </ligandPart>
</feature>
<evidence type="ECO:0000259" key="21">
    <source>
        <dbReference type="PROSITE" id="PS51002"/>
    </source>
</evidence>
<evidence type="ECO:0000256" key="20">
    <source>
        <dbReference type="RuleBase" id="RU362117"/>
    </source>
</evidence>
<keyword evidence="14" id="KW-0830">Ubiquinone</keyword>
<keyword evidence="9 19" id="KW-0479">Metal-binding</keyword>
<evidence type="ECO:0000256" key="11">
    <source>
        <dbReference type="ARBA" id="ARBA00022982"/>
    </source>
</evidence>
<keyword evidence="12 20" id="KW-1133">Transmembrane helix</keyword>
<keyword evidence="11 20" id="KW-0249">Electron transport</keyword>
<keyword evidence="16 20" id="KW-0472">Membrane</keyword>
<evidence type="ECO:0000256" key="10">
    <source>
        <dbReference type="ARBA" id="ARBA00022792"/>
    </source>
</evidence>
<comment type="similarity">
    <text evidence="17 20">Belongs to the cytochrome b family.</text>
</comment>
<feature type="transmembrane region" description="Helical" evidence="20">
    <location>
        <begin position="230"/>
        <end position="251"/>
    </location>
</feature>
<accession>A0A075TCC7</accession>
<dbReference type="AlphaFoldDB" id="A0A075TCC7"/>